<keyword evidence="2" id="KW-1185">Reference proteome</keyword>
<dbReference type="KEGG" id="dsh:Dshi_2863"/>
<dbReference type="AlphaFoldDB" id="A8LJJ3"/>
<organism evidence="1 2">
    <name type="scientific">Dinoroseobacter shibae (strain DSM 16493 / NCIMB 14021 / DFL 12)</name>
    <dbReference type="NCBI Taxonomy" id="398580"/>
    <lineage>
        <taxon>Bacteria</taxon>
        <taxon>Pseudomonadati</taxon>
        <taxon>Pseudomonadota</taxon>
        <taxon>Alphaproteobacteria</taxon>
        <taxon>Rhodobacterales</taxon>
        <taxon>Roseobacteraceae</taxon>
        <taxon>Dinoroseobacter</taxon>
    </lineage>
</organism>
<evidence type="ECO:0000313" key="2">
    <source>
        <dbReference type="Proteomes" id="UP000006833"/>
    </source>
</evidence>
<dbReference type="STRING" id="398580.Dshi_2863"/>
<reference evidence="2" key="1">
    <citation type="journal article" date="2010" name="ISME J.">
        <title>The complete genome sequence of the algal symbiont Dinoroseobacter shibae: a hitchhiker's guide to life in the sea.</title>
        <authorList>
            <person name="Wagner-Dobler I."/>
            <person name="Ballhausen B."/>
            <person name="Berger M."/>
            <person name="Brinkhoff T."/>
            <person name="Buchholz I."/>
            <person name="Bunk B."/>
            <person name="Cypionka H."/>
            <person name="Daniel R."/>
            <person name="Drepper T."/>
            <person name="Gerdts G."/>
            <person name="Hahnke S."/>
            <person name="Han C."/>
            <person name="Jahn D."/>
            <person name="Kalhoefer D."/>
            <person name="Kiss H."/>
            <person name="Klenk H.P."/>
            <person name="Kyrpides N."/>
            <person name="Liebl W."/>
            <person name="Liesegang H."/>
            <person name="Meincke L."/>
            <person name="Pati A."/>
            <person name="Petersen J."/>
            <person name="Piekarski T."/>
            <person name="Pommerenke C."/>
            <person name="Pradella S."/>
            <person name="Pukall R."/>
            <person name="Rabus R."/>
            <person name="Stackebrandt E."/>
            <person name="Thole S."/>
            <person name="Thompson L."/>
            <person name="Tielen P."/>
            <person name="Tomasch J."/>
            <person name="von Jan M."/>
            <person name="Wanphrut N."/>
            <person name="Wichels A."/>
            <person name="Zech H."/>
            <person name="Simon M."/>
        </authorList>
    </citation>
    <scope>NUCLEOTIDE SEQUENCE [LARGE SCALE GENOMIC DNA]</scope>
    <source>
        <strain evidence="2">DSM 16493 / NCIMB 14021 / DFL 12</strain>
    </source>
</reference>
<dbReference type="RefSeq" id="WP_012179524.1">
    <property type="nucleotide sequence ID" value="NC_009952.1"/>
</dbReference>
<dbReference type="eggNOG" id="ENOG503321N">
    <property type="taxonomic scope" value="Bacteria"/>
</dbReference>
<accession>A8LJJ3</accession>
<sequence>MSGANQGAQDPKPPRIVVGSGWWSSERAFSDEFPDRKELGDAMIRSVPFFELWLESVTSSVAASEIVVVDSAAPLKPAPELRDKVRWIELPFNARHSTNHVGGWSGWTRSVLVSGNYALASDCEFFVYVEQGCLLKGDGLAEACIAAMTADHMFGSGAGTPQPLQQSLFVVRGAALSRFLGNLAKLKYRDCDMAPEWKFVWATSATLTWLANIGIFQSKLTRKIGFKLARLSGALCFLPFGSGRARPIPFDAPHCYFQHGTSAEIARYRRSDA</sequence>
<dbReference type="HOGENOM" id="CLU_1060652_0_0_5"/>
<evidence type="ECO:0008006" key="3">
    <source>
        <dbReference type="Google" id="ProtNLM"/>
    </source>
</evidence>
<name>A8LJJ3_DINSH</name>
<evidence type="ECO:0000313" key="1">
    <source>
        <dbReference type="EMBL" id="ABV94596.1"/>
    </source>
</evidence>
<gene>
    <name evidence="1" type="ordered locus">Dshi_2863</name>
</gene>
<dbReference type="EMBL" id="CP000830">
    <property type="protein sequence ID" value="ABV94596.1"/>
    <property type="molecule type" value="Genomic_DNA"/>
</dbReference>
<proteinExistence type="predicted"/>
<protein>
    <recommendedName>
        <fullName evidence="3">Glycosyltransferase</fullName>
    </recommendedName>
</protein>
<dbReference type="Proteomes" id="UP000006833">
    <property type="component" value="Chromosome"/>
</dbReference>
<dbReference type="OrthoDB" id="9152227at2"/>